<comment type="caution">
    <text evidence="1">The sequence shown here is derived from an EMBL/GenBank/DDBJ whole genome shotgun (WGS) entry which is preliminary data.</text>
</comment>
<dbReference type="EMBL" id="CM056742">
    <property type="protein sequence ID" value="KAJ8680168.1"/>
    <property type="molecule type" value="Genomic_DNA"/>
</dbReference>
<keyword evidence="2" id="KW-1185">Reference proteome</keyword>
<evidence type="ECO:0000313" key="2">
    <source>
        <dbReference type="Proteomes" id="UP001239111"/>
    </source>
</evidence>
<gene>
    <name evidence="1" type="ORF">QAD02_015955</name>
</gene>
<sequence>MFTKFTLFAGLLAIVSAKPGYQSAALPIATTGYASAAPIATYAASAPIATSYANYANYAPVATSLPLARSTLAYTAAAPSLYGGYGSYGGFNLLNPKSRMRDTFIPASYFAK</sequence>
<accession>A0ACC2P9P9</accession>
<reference evidence="1" key="1">
    <citation type="submission" date="2023-04" db="EMBL/GenBank/DDBJ databases">
        <title>A chromosome-level genome assembly of the parasitoid wasp Eretmocerus hayati.</title>
        <authorList>
            <person name="Zhong Y."/>
            <person name="Liu S."/>
            <person name="Liu Y."/>
        </authorList>
    </citation>
    <scope>NUCLEOTIDE SEQUENCE</scope>
    <source>
        <strain evidence="1">ZJU_SS_LIU_2023</strain>
    </source>
</reference>
<name>A0ACC2P9P9_9HYME</name>
<protein>
    <submittedName>
        <fullName evidence="1">Uncharacterized protein</fullName>
    </submittedName>
</protein>
<evidence type="ECO:0000313" key="1">
    <source>
        <dbReference type="EMBL" id="KAJ8680168.1"/>
    </source>
</evidence>
<proteinExistence type="predicted"/>
<dbReference type="Proteomes" id="UP001239111">
    <property type="component" value="Chromosome 2"/>
</dbReference>
<organism evidence="1 2">
    <name type="scientific">Eretmocerus hayati</name>
    <dbReference type="NCBI Taxonomy" id="131215"/>
    <lineage>
        <taxon>Eukaryota</taxon>
        <taxon>Metazoa</taxon>
        <taxon>Ecdysozoa</taxon>
        <taxon>Arthropoda</taxon>
        <taxon>Hexapoda</taxon>
        <taxon>Insecta</taxon>
        <taxon>Pterygota</taxon>
        <taxon>Neoptera</taxon>
        <taxon>Endopterygota</taxon>
        <taxon>Hymenoptera</taxon>
        <taxon>Apocrita</taxon>
        <taxon>Proctotrupomorpha</taxon>
        <taxon>Chalcidoidea</taxon>
        <taxon>Aphelinidae</taxon>
        <taxon>Aphelininae</taxon>
        <taxon>Eretmocerus</taxon>
    </lineage>
</organism>